<dbReference type="SUPFAM" id="SSF47203">
    <property type="entry name" value="Acyl-CoA dehydrogenase C-terminal domain-like"/>
    <property type="match status" value="1"/>
</dbReference>
<dbReference type="EC" id="1.3.8.7" evidence="4"/>
<evidence type="ECO:0000259" key="16">
    <source>
        <dbReference type="Pfam" id="PF02771"/>
    </source>
</evidence>
<dbReference type="InterPro" id="IPR013786">
    <property type="entry name" value="AcylCoA_DH/ox_N"/>
</dbReference>
<dbReference type="GO" id="GO:0004466">
    <property type="term" value="F:long-chain fatty acyl-CoA dehydrogenase activity"/>
    <property type="evidence" value="ECO:0007669"/>
    <property type="project" value="UniProtKB-EC"/>
</dbReference>
<dbReference type="PANTHER" id="PTHR48083">
    <property type="entry name" value="MEDIUM-CHAIN SPECIFIC ACYL-COA DEHYDROGENASE, MITOCHONDRIAL-RELATED"/>
    <property type="match status" value="1"/>
</dbReference>
<name>A0A3B0ZBL2_9ZZZZ</name>
<feature type="domain" description="Acyl-CoA dehydrogenase/oxidase N-terminal" evidence="16">
    <location>
        <begin position="76"/>
        <end position="186"/>
    </location>
</feature>
<keyword evidence="7" id="KW-0285">Flavoprotein</keyword>
<dbReference type="UniPathway" id="UPA00659"/>
<keyword evidence="9" id="KW-0276">Fatty acid metabolism</keyword>
<comment type="catalytic activity">
    <reaction evidence="12">
        <text>a medium-chain 2,3-saturated fatty acyl-CoA + oxidized [electron-transfer flavoprotein] + H(+) = a medium-chain (2E)-enoyl-CoA + reduced [electron-transfer flavoprotein]</text>
        <dbReference type="Rhea" id="RHEA:14477"/>
        <dbReference type="Rhea" id="RHEA-COMP:10685"/>
        <dbReference type="Rhea" id="RHEA-COMP:10686"/>
        <dbReference type="ChEBI" id="CHEBI:15378"/>
        <dbReference type="ChEBI" id="CHEBI:57692"/>
        <dbReference type="ChEBI" id="CHEBI:58307"/>
        <dbReference type="ChEBI" id="CHEBI:83723"/>
        <dbReference type="ChEBI" id="CHEBI:83726"/>
        <dbReference type="EC" id="1.3.8.7"/>
    </reaction>
</comment>
<evidence type="ECO:0000256" key="9">
    <source>
        <dbReference type="ARBA" id="ARBA00022832"/>
    </source>
</evidence>
<evidence type="ECO:0000256" key="4">
    <source>
        <dbReference type="ARBA" id="ARBA00012033"/>
    </source>
</evidence>
<dbReference type="PANTHER" id="PTHR48083:SF33">
    <property type="entry name" value="ACYL-COENZYME A DEHYDROGENASE"/>
    <property type="match status" value="1"/>
</dbReference>
<evidence type="ECO:0000256" key="12">
    <source>
        <dbReference type="ARBA" id="ARBA00047882"/>
    </source>
</evidence>
<dbReference type="FunFam" id="1.10.540.10:FF:000004">
    <property type="entry name" value="Acyl-CoA dehydrogenase"/>
    <property type="match status" value="1"/>
</dbReference>
<dbReference type="GO" id="GO:0050660">
    <property type="term" value="F:flavin adenine dinucleotide binding"/>
    <property type="evidence" value="ECO:0007669"/>
    <property type="project" value="InterPro"/>
</dbReference>
<dbReference type="InterPro" id="IPR015396">
    <property type="entry name" value="FadE_C"/>
</dbReference>
<evidence type="ECO:0000259" key="14">
    <source>
        <dbReference type="Pfam" id="PF00441"/>
    </source>
</evidence>
<evidence type="ECO:0000256" key="3">
    <source>
        <dbReference type="ARBA" id="ARBA00009347"/>
    </source>
</evidence>
<keyword evidence="11" id="KW-0443">Lipid metabolism</keyword>
<dbReference type="InterPro" id="IPR050741">
    <property type="entry name" value="Acyl-CoA_dehydrogenase"/>
</dbReference>
<evidence type="ECO:0000256" key="13">
    <source>
        <dbReference type="ARBA" id="ARBA00049247"/>
    </source>
</evidence>
<dbReference type="CDD" id="cd00567">
    <property type="entry name" value="ACAD"/>
    <property type="match status" value="1"/>
</dbReference>
<organism evidence="18">
    <name type="scientific">hydrothermal vent metagenome</name>
    <dbReference type="NCBI Taxonomy" id="652676"/>
    <lineage>
        <taxon>unclassified sequences</taxon>
        <taxon>metagenomes</taxon>
        <taxon>ecological metagenomes</taxon>
    </lineage>
</organism>
<feature type="domain" description="Acyl-CoA dehydrogenase/oxidase C-terminal" evidence="14">
    <location>
        <begin position="315"/>
        <end position="462"/>
    </location>
</feature>
<dbReference type="GO" id="GO:0033539">
    <property type="term" value="P:fatty acid beta-oxidation using acyl-CoA dehydrogenase"/>
    <property type="evidence" value="ECO:0007669"/>
    <property type="project" value="InterPro"/>
</dbReference>
<dbReference type="Pfam" id="PF00441">
    <property type="entry name" value="Acyl-CoA_dh_1"/>
    <property type="match status" value="1"/>
</dbReference>
<comment type="cofactor">
    <cofactor evidence="1">
        <name>FAD</name>
        <dbReference type="ChEBI" id="CHEBI:57692"/>
    </cofactor>
</comment>
<evidence type="ECO:0000256" key="2">
    <source>
        <dbReference type="ARBA" id="ARBA00005005"/>
    </source>
</evidence>
<evidence type="ECO:0000259" key="17">
    <source>
        <dbReference type="Pfam" id="PF09317"/>
    </source>
</evidence>
<dbReference type="Gene3D" id="1.20.140.10">
    <property type="entry name" value="Butyryl-CoA Dehydrogenase, subunit A, domain 3"/>
    <property type="match status" value="1"/>
</dbReference>
<dbReference type="InterPro" id="IPR009100">
    <property type="entry name" value="AcylCoA_DH/oxidase_NM_dom_sf"/>
</dbReference>
<dbReference type="Gene3D" id="1.10.540.10">
    <property type="entry name" value="Acyl-CoA dehydrogenase/oxidase, N-terminal domain"/>
    <property type="match status" value="1"/>
</dbReference>
<evidence type="ECO:0000256" key="6">
    <source>
        <dbReference type="ARBA" id="ARBA00020144"/>
    </source>
</evidence>
<dbReference type="Pfam" id="PF02770">
    <property type="entry name" value="Acyl-CoA_dh_M"/>
    <property type="match status" value="1"/>
</dbReference>
<comment type="similarity">
    <text evidence="3">Belongs to the acyl-CoA dehydrogenase family.</text>
</comment>
<keyword evidence="10" id="KW-0560">Oxidoreductase</keyword>
<keyword evidence="8" id="KW-0274">FAD</keyword>
<dbReference type="FunFam" id="1.20.140.10:FF:000009">
    <property type="entry name" value="Acyl-CoA dehydrogenase"/>
    <property type="match status" value="1"/>
</dbReference>
<reference evidence="18" key="1">
    <citation type="submission" date="2018-06" db="EMBL/GenBank/DDBJ databases">
        <authorList>
            <person name="Zhirakovskaya E."/>
        </authorList>
    </citation>
    <scope>NUCLEOTIDE SEQUENCE</scope>
</reference>
<gene>
    <name evidence="18" type="ORF">MNBD_GAMMA22-1773</name>
</gene>
<dbReference type="InterPro" id="IPR046373">
    <property type="entry name" value="Acyl-CoA_Oxase/DH_mid-dom_sf"/>
</dbReference>
<evidence type="ECO:0000256" key="5">
    <source>
        <dbReference type="ARBA" id="ARBA00012040"/>
    </source>
</evidence>
<dbReference type="NCBIfam" id="NF007000">
    <property type="entry name" value="PRK09463.1"/>
    <property type="match status" value="1"/>
</dbReference>
<dbReference type="Pfam" id="PF09317">
    <property type="entry name" value="ACDH_C"/>
    <property type="match status" value="1"/>
</dbReference>
<dbReference type="InterPro" id="IPR036250">
    <property type="entry name" value="AcylCo_DH-like_C"/>
</dbReference>
<dbReference type="AlphaFoldDB" id="A0A3B0ZBL2"/>
<feature type="domain" description="Acyl-CoA dehydrogenase C-terminal bacterial-type" evidence="17">
    <location>
        <begin position="469"/>
        <end position="752"/>
    </location>
</feature>
<dbReference type="Pfam" id="PF02771">
    <property type="entry name" value="Acyl-CoA_dh_N"/>
    <property type="match status" value="1"/>
</dbReference>
<comment type="pathway">
    <text evidence="2">Lipid metabolism; fatty acid beta-oxidation.</text>
</comment>
<evidence type="ECO:0000256" key="11">
    <source>
        <dbReference type="ARBA" id="ARBA00023098"/>
    </source>
</evidence>
<comment type="catalytic activity">
    <reaction evidence="13">
        <text>a long-chain 2,3-saturated fatty acyl-CoA + oxidized [electron-transfer flavoprotein] + H(+) = a long-chain (2E)-enoyl-CoA + reduced [electron-transfer flavoprotein]</text>
        <dbReference type="Rhea" id="RHEA:17721"/>
        <dbReference type="Rhea" id="RHEA-COMP:10685"/>
        <dbReference type="Rhea" id="RHEA-COMP:10686"/>
        <dbReference type="ChEBI" id="CHEBI:15378"/>
        <dbReference type="ChEBI" id="CHEBI:57692"/>
        <dbReference type="ChEBI" id="CHEBI:58307"/>
        <dbReference type="ChEBI" id="CHEBI:83721"/>
        <dbReference type="ChEBI" id="CHEBI:83727"/>
        <dbReference type="EC" id="1.3.8.8"/>
    </reaction>
</comment>
<sequence length="758" mass="84366">MKTSSATDSNSNPRDSWRIKWISLPVFKLFKRITPPMSDTEKDAIDAGTVWWDGELFSGKPNWKKIRRSKPGHLSEEEQAFIDGPVDTLCEMLNDWELNQRDYDLPEDVWRYIKDEGFLSLIIPKQYGGKDFSALAHSEIVMKVSTRSVAAAVTVMVPNSLGPGKLILEYGTEEQKNYYLPRLAKGVDVPCFALTSPDAGSDAGAIPDFGIVCKQDYDGEKDVLGVRVTWEKRYITLGPIATLLGLAFKLYDPGHLIGDKESLGITCALIPTDTPGVNIGRRHLPLNVMFMNGPNSGKDVFIPMNWLIGGVERAGQGWRMLMECLADGRSISLPALSTGAGKLASRSVGGYSRIRRQFKLPIGRFEGVQEALARIAGSTYKMDAARTLTATALDKGEKPSVISAIVKYNLTESMRKTINDAMDILGGAGICLGPQNIMGRAYQAIPISITVEGANILTRSMIVFGQGAVRSHPYIFQEMEAISTDDPNESIEKFDRALFGHIRYFISNAYRSFYHALTSSFFVFVGAIGKTRRYYQHTTRLSAAFALLADTSIMMFGSSLKRKEKISGRLADILSQLYLITAVMKRFEDQGSHKEDIPLLKWVCDDTLFTIQEKMDGLLSNLPIRPAAWIIRLLIFPLGRQFSKPSDKLGTTIAEILLSPSDCRNRLTKGMFIPSDTNQQVARIDDALIKIIKAQHIEKKVYRELRDNDASFNDMNSMINTAVEKNIITQEESSLLLAAEKARSDVIRVDDFPGDFKI</sequence>
<evidence type="ECO:0000256" key="10">
    <source>
        <dbReference type="ARBA" id="ARBA00023002"/>
    </source>
</evidence>
<dbReference type="EC" id="1.3.8.8" evidence="5"/>
<dbReference type="Gene3D" id="2.40.110.10">
    <property type="entry name" value="Butyryl-CoA Dehydrogenase, subunit A, domain 2"/>
    <property type="match status" value="1"/>
</dbReference>
<dbReference type="InterPro" id="IPR006091">
    <property type="entry name" value="Acyl-CoA_Oxase/DH_mid-dom"/>
</dbReference>
<dbReference type="InterPro" id="IPR037069">
    <property type="entry name" value="AcylCoA_DH/ox_N_sf"/>
</dbReference>
<proteinExistence type="inferred from homology"/>
<dbReference type="FunFam" id="2.40.110.10:FF:000010">
    <property type="entry name" value="Acyl-CoA dehydrogenase"/>
    <property type="match status" value="1"/>
</dbReference>
<dbReference type="InterPro" id="IPR009075">
    <property type="entry name" value="AcylCo_DH/oxidase_C"/>
</dbReference>
<protein>
    <recommendedName>
        <fullName evidence="6">Acyl-coenzyme A dehydrogenase</fullName>
        <ecNumber evidence="4">1.3.8.7</ecNumber>
        <ecNumber evidence="5">1.3.8.8</ecNumber>
    </recommendedName>
</protein>
<accession>A0A3B0ZBL2</accession>
<feature type="domain" description="Acyl-CoA oxidase/dehydrogenase middle" evidence="15">
    <location>
        <begin position="191"/>
        <end position="283"/>
    </location>
</feature>
<evidence type="ECO:0000256" key="7">
    <source>
        <dbReference type="ARBA" id="ARBA00022630"/>
    </source>
</evidence>
<dbReference type="EMBL" id="UOFS01000001">
    <property type="protein sequence ID" value="VAW90768.1"/>
    <property type="molecule type" value="Genomic_DNA"/>
</dbReference>
<dbReference type="SUPFAM" id="SSF56645">
    <property type="entry name" value="Acyl-CoA dehydrogenase NM domain-like"/>
    <property type="match status" value="1"/>
</dbReference>
<dbReference type="GO" id="GO:0070991">
    <property type="term" value="F:medium-chain fatty acyl-CoA dehydrogenase activity"/>
    <property type="evidence" value="ECO:0007669"/>
    <property type="project" value="UniProtKB-EC"/>
</dbReference>
<evidence type="ECO:0000256" key="8">
    <source>
        <dbReference type="ARBA" id="ARBA00022827"/>
    </source>
</evidence>
<evidence type="ECO:0000256" key="1">
    <source>
        <dbReference type="ARBA" id="ARBA00001974"/>
    </source>
</evidence>
<dbReference type="NCBIfam" id="NF009586">
    <property type="entry name" value="PRK13026.1"/>
    <property type="match status" value="1"/>
</dbReference>
<evidence type="ECO:0000259" key="15">
    <source>
        <dbReference type="Pfam" id="PF02770"/>
    </source>
</evidence>
<evidence type="ECO:0000313" key="18">
    <source>
        <dbReference type="EMBL" id="VAW90768.1"/>
    </source>
</evidence>
<dbReference type="GO" id="GO:0005737">
    <property type="term" value="C:cytoplasm"/>
    <property type="evidence" value="ECO:0007669"/>
    <property type="project" value="TreeGrafter"/>
</dbReference>